<dbReference type="EMBL" id="QSUL01000048">
    <property type="protein sequence ID" value="RGN29168.1"/>
    <property type="molecule type" value="Genomic_DNA"/>
</dbReference>
<name>A0A3E5AV14_9BACE</name>
<dbReference type="Pfam" id="PF07098">
    <property type="entry name" value="DUF1360"/>
    <property type="match status" value="1"/>
</dbReference>
<dbReference type="AlphaFoldDB" id="A0A3E5AV14"/>
<reference evidence="2 3" key="1">
    <citation type="submission" date="2018-08" db="EMBL/GenBank/DDBJ databases">
        <title>A genome reference for cultivated species of the human gut microbiota.</title>
        <authorList>
            <person name="Zou Y."/>
            <person name="Xue W."/>
            <person name="Luo G."/>
        </authorList>
    </citation>
    <scope>NUCLEOTIDE SEQUENCE [LARGE SCALE GENOMIC DNA]</scope>
    <source>
        <strain evidence="2 3">OM05-15BH</strain>
    </source>
</reference>
<evidence type="ECO:0000256" key="1">
    <source>
        <dbReference type="SAM" id="Phobius"/>
    </source>
</evidence>
<sequence>MQYFGKLISCHWCLKMVSLLFLIIIYFLISITSFFLKVNRL</sequence>
<dbReference type="InterPro" id="IPR010773">
    <property type="entry name" value="Mycophage_PG1_Gp7"/>
</dbReference>
<gene>
    <name evidence="2" type="ORF">DXB65_24190</name>
</gene>
<accession>A0A3E5AV14</accession>
<keyword evidence="1" id="KW-0812">Transmembrane</keyword>
<evidence type="ECO:0000313" key="3">
    <source>
        <dbReference type="Proteomes" id="UP000260983"/>
    </source>
</evidence>
<evidence type="ECO:0000313" key="2">
    <source>
        <dbReference type="EMBL" id="RGN29168.1"/>
    </source>
</evidence>
<dbReference type="Proteomes" id="UP000260983">
    <property type="component" value="Unassembled WGS sequence"/>
</dbReference>
<feature type="transmembrane region" description="Helical" evidence="1">
    <location>
        <begin position="12"/>
        <end position="36"/>
    </location>
</feature>
<comment type="caution">
    <text evidence="2">The sequence shown here is derived from an EMBL/GenBank/DDBJ whole genome shotgun (WGS) entry which is preliminary data.</text>
</comment>
<organism evidence="2 3">
    <name type="scientific">Bacteroides oleiciplenus</name>
    <dbReference type="NCBI Taxonomy" id="626931"/>
    <lineage>
        <taxon>Bacteria</taxon>
        <taxon>Pseudomonadati</taxon>
        <taxon>Bacteroidota</taxon>
        <taxon>Bacteroidia</taxon>
        <taxon>Bacteroidales</taxon>
        <taxon>Bacteroidaceae</taxon>
        <taxon>Bacteroides</taxon>
    </lineage>
</organism>
<keyword evidence="1" id="KW-0472">Membrane</keyword>
<protein>
    <submittedName>
        <fullName evidence="2">DUF1360 domain-containing protein</fullName>
    </submittedName>
</protein>
<proteinExistence type="predicted"/>
<keyword evidence="1" id="KW-1133">Transmembrane helix</keyword>
<dbReference type="RefSeq" id="WP_117725831.1">
    <property type="nucleotide sequence ID" value="NZ_QSUL01000048.1"/>
</dbReference>